<dbReference type="EMBL" id="SDHX01000001">
    <property type="protein sequence ID" value="RXK56407.1"/>
    <property type="molecule type" value="Genomic_DNA"/>
</dbReference>
<evidence type="ECO:0000256" key="2">
    <source>
        <dbReference type="ARBA" id="ARBA00022801"/>
    </source>
</evidence>
<accession>A0A4Q1CBC5</accession>
<evidence type="ECO:0000256" key="1">
    <source>
        <dbReference type="ARBA" id="ARBA00009865"/>
    </source>
</evidence>
<dbReference type="Proteomes" id="UP000290218">
    <property type="component" value="Unassembled WGS sequence"/>
</dbReference>
<evidence type="ECO:0000313" key="6">
    <source>
        <dbReference type="Proteomes" id="UP000290218"/>
    </source>
</evidence>
<dbReference type="InterPro" id="IPR006710">
    <property type="entry name" value="Glyco_hydro_43"/>
</dbReference>
<reference evidence="5 6" key="1">
    <citation type="submission" date="2019-01" db="EMBL/GenBank/DDBJ databases">
        <title>Lacunisphaera sp. strain TWA-58.</title>
        <authorList>
            <person name="Chen W.-M."/>
        </authorList>
    </citation>
    <scope>NUCLEOTIDE SEQUENCE [LARGE SCALE GENOMIC DNA]</scope>
    <source>
        <strain evidence="5 6">TWA-58</strain>
    </source>
</reference>
<dbReference type="GO" id="GO:0005975">
    <property type="term" value="P:carbohydrate metabolic process"/>
    <property type="evidence" value="ECO:0007669"/>
    <property type="project" value="InterPro"/>
</dbReference>
<dbReference type="PANTHER" id="PTHR42812">
    <property type="entry name" value="BETA-XYLOSIDASE"/>
    <property type="match status" value="1"/>
</dbReference>
<evidence type="ECO:0000256" key="4">
    <source>
        <dbReference type="RuleBase" id="RU361187"/>
    </source>
</evidence>
<dbReference type="SUPFAM" id="SSF75005">
    <property type="entry name" value="Arabinanase/levansucrase/invertase"/>
    <property type="match status" value="1"/>
</dbReference>
<keyword evidence="3 4" id="KW-0326">Glycosidase</keyword>
<gene>
    <name evidence="5" type="ORF">ESB00_11225</name>
</gene>
<evidence type="ECO:0008006" key="7">
    <source>
        <dbReference type="Google" id="ProtNLM"/>
    </source>
</evidence>
<dbReference type="InterPro" id="IPR051795">
    <property type="entry name" value="Glycosyl_Hydrlase_43"/>
</dbReference>
<dbReference type="InterPro" id="IPR023296">
    <property type="entry name" value="Glyco_hydro_beta-prop_sf"/>
</dbReference>
<evidence type="ECO:0000313" key="5">
    <source>
        <dbReference type="EMBL" id="RXK56407.1"/>
    </source>
</evidence>
<name>A0A4Q1CBC5_9BACT</name>
<keyword evidence="6" id="KW-1185">Reference proteome</keyword>
<comment type="caution">
    <text evidence="5">The sequence shown here is derived from an EMBL/GenBank/DDBJ whole genome shotgun (WGS) entry which is preliminary data.</text>
</comment>
<dbReference type="PANTHER" id="PTHR42812:SF12">
    <property type="entry name" value="BETA-XYLOSIDASE-RELATED"/>
    <property type="match status" value="1"/>
</dbReference>
<comment type="similarity">
    <text evidence="1 4">Belongs to the glycosyl hydrolase 43 family.</text>
</comment>
<evidence type="ECO:0000256" key="3">
    <source>
        <dbReference type="ARBA" id="ARBA00023295"/>
    </source>
</evidence>
<proteinExistence type="inferred from homology"/>
<dbReference type="OrthoDB" id="9801455at2"/>
<dbReference type="Pfam" id="PF04616">
    <property type="entry name" value="Glyco_hydro_43"/>
    <property type="match status" value="1"/>
</dbReference>
<protein>
    <recommendedName>
        <fullName evidence="7">Glycosyl hydrolase family 43</fullName>
    </recommendedName>
</protein>
<sequence length="374" mass="42065">MIKFVSRLHCPASLFPMRATPVSTLGRVLVSATSMVIAGSELPAAAETRAPVEGVFAWANPITDGLNRYGQKDVHILADAGNWYLVATEMRVPAQEKRGLVLYRSPDLVHWREVSLLFDRETIPADSWYRDEWLAPEIHQINGKYFALFHCRNNRQRPYRLPGFGLAVADHIEGPYRNLTPDRPLYWGNNTNLFAAPDGRIHLYWDRDGRIYSAELDPEKGSLKTEPGEILGPATLGKQFRFLDAPFVTERNGRYYMITSSFYAGYIIRVRYLTASSADGPWTMAAEPLLTFIESEADSTLRMPYPPGYSFAPPTQVIFHHQIFRGPGGLDYLAYHSSEKYSEPHLVIEPIKFDGAGGLVVPAPKQPQHSVSLP</sequence>
<dbReference type="AlphaFoldDB" id="A0A4Q1CBC5"/>
<dbReference type="GO" id="GO:0004553">
    <property type="term" value="F:hydrolase activity, hydrolyzing O-glycosyl compounds"/>
    <property type="evidence" value="ECO:0007669"/>
    <property type="project" value="InterPro"/>
</dbReference>
<organism evidence="5 6">
    <name type="scientific">Oleiharenicola lentus</name>
    <dbReference type="NCBI Taxonomy" id="2508720"/>
    <lineage>
        <taxon>Bacteria</taxon>
        <taxon>Pseudomonadati</taxon>
        <taxon>Verrucomicrobiota</taxon>
        <taxon>Opitutia</taxon>
        <taxon>Opitutales</taxon>
        <taxon>Opitutaceae</taxon>
        <taxon>Oleiharenicola</taxon>
    </lineage>
</organism>
<keyword evidence="2 4" id="KW-0378">Hydrolase</keyword>
<dbReference type="Gene3D" id="2.115.10.20">
    <property type="entry name" value="Glycosyl hydrolase domain, family 43"/>
    <property type="match status" value="1"/>
</dbReference>